<dbReference type="InterPro" id="IPR032693">
    <property type="entry name" value="YtkA-like_dom"/>
</dbReference>
<name>A0A2N0ZL76_9BACI</name>
<evidence type="ECO:0000313" key="5">
    <source>
        <dbReference type="Proteomes" id="UP000233343"/>
    </source>
</evidence>
<keyword evidence="5" id="KW-1185">Reference proteome</keyword>
<organism evidence="4 5">
    <name type="scientific">Cytobacillus horneckiae</name>
    <dbReference type="NCBI Taxonomy" id="549687"/>
    <lineage>
        <taxon>Bacteria</taxon>
        <taxon>Bacillati</taxon>
        <taxon>Bacillota</taxon>
        <taxon>Bacilli</taxon>
        <taxon>Bacillales</taxon>
        <taxon>Bacillaceae</taxon>
        <taxon>Cytobacillus</taxon>
    </lineage>
</organism>
<evidence type="ECO:0000256" key="2">
    <source>
        <dbReference type="SAM" id="SignalP"/>
    </source>
</evidence>
<dbReference type="PROSITE" id="PS51257">
    <property type="entry name" value="PROKAR_LIPOPROTEIN"/>
    <property type="match status" value="1"/>
</dbReference>
<feature type="signal peptide" evidence="2">
    <location>
        <begin position="1"/>
        <end position="23"/>
    </location>
</feature>
<evidence type="ECO:0000256" key="1">
    <source>
        <dbReference type="SAM" id="MobiDB-lite"/>
    </source>
</evidence>
<feature type="domain" description="YtkA-like" evidence="3">
    <location>
        <begin position="30"/>
        <end position="111"/>
    </location>
</feature>
<feature type="region of interest" description="Disordered" evidence="1">
    <location>
        <begin position="139"/>
        <end position="160"/>
    </location>
</feature>
<dbReference type="AlphaFoldDB" id="A0A2N0ZL76"/>
<keyword evidence="2" id="KW-0732">Signal</keyword>
<comment type="caution">
    <text evidence="4">The sequence shown here is derived from an EMBL/GenBank/DDBJ whole genome shotgun (WGS) entry which is preliminary data.</text>
</comment>
<dbReference type="EMBL" id="PISD01000008">
    <property type="protein sequence ID" value="PKG30270.1"/>
    <property type="molecule type" value="Genomic_DNA"/>
</dbReference>
<dbReference type="Pfam" id="PF13115">
    <property type="entry name" value="YtkA"/>
    <property type="match status" value="1"/>
</dbReference>
<evidence type="ECO:0000259" key="3">
    <source>
        <dbReference type="Pfam" id="PF13115"/>
    </source>
</evidence>
<sequence>MILKRLIFLLVGALLLAGCNVQENDPVGNQPERVDGAIILPDKAEPEDTVELKTVVTQGEEQVADAEEVKFAVWKMGSEEEAIELKAVHEQDGMYAAATEFNEEGIYFVQAKIDAREQHVRPLMQFIVGELTEEEIQEFMNSKQKEEKNDAEEGHEHHHH</sequence>
<accession>A0A2N0ZL76</accession>
<proteinExistence type="predicted"/>
<gene>
    <name evidence="4" type="ORF">CWS20_04580</name>
</gene>
<feature type="compositionally biased region" description="Basic and acidic residues" evidence="1">
    <location>
        <begin position="143"/>
        <end position="160"/>
    </location>
</feature>
<evidence type="ECO:0000313" key="4">
    <source>
        <dbReference type="EMBL" id="PKG30270.1"/>
    </source>
</evidence>
<protein>
    <recommendedName>
        <fullName evidence="3">YtkA-like domain-containing protein</fullName>
    </recommendedName>
</protein>
<reference evidence="4 5" key="1">
    <citation type="journal article" date="2010" name="Int. J. Syst. Evol. Microbiol.">
        <title>Bacillus horneckiae sp. nov., isolated from a spacecraft-assembly clean room.</title>
        <authorList>
            <person name="Vaishampayan P."/>
            <person name="Probst A."/>
            <person name="Krishnamurthi S."/>
            <person name="Ghosh S."/>
            <person name="Osman S."/>
            <person name="McDowall A."/>
            <person name="Ruckmani A."/>
            <person name="Mayilraj S."/>
            <person name="Venkateswaran K."/>
        </authorList>
    </citation>
    <scope>NUCLEOTIDE SEQUENCE [LARGE SCALE GENOMIC DNA]</scope>
    <source>
        <strain evidence="5">1PO1SC</strain>
    </source>
</reference>
<feature type="chain" id="PRO_5014683814" description="YtkA-like domain-containing protein" evidence="2">
    <location>
        <begin position="24"/>
        <end position="160"/>
    </location>
</feature>
<dbReference type="Proteomes" id="UP000233343">
    <property type="component" value="Unassembled WGS sequence"/>
</dbReference>